<sequence>LLVVLDALGMPTLPPMHMLGLLLTEVCEENGPQKNTSNPLDTLTTDFILQHIKLPTEDFLKQCSRHEESEQARLFLDIFSSIPLCE</sequence>
<comment type="caution">
    <text evidence="1">The sequence shown here is derived from an EMBL/GenBank/DDBJ whole genome shotgun (WGS) entry which is preliminary data.</text>
</comment>
<evidence type="ECO:0000313" key="1">
    <source>
        <dbReference type="EMBL" id="GKZ22200.1"/>
    </source>
</evidence>
<accession>A0A9W5YRE1</accession>
<dbReference type="EMBL" id="BROQ01000048">
    <property type="protein sequence ID" value="GKZ22200.1"/>
    <property type="molecule type" value="Genomic_DNA"/>
</dbReference>
<gene>
    <name evidence="1" type="ORF">AbraCBS73388_008146</name>
</gene>
<dbReference type="Proteomes" id="UP001143548">
    <property type="component" value="Unassembled WGS sequence"/>
</dbReference>
<reference evidence="1" key="1">
    <citation type="submission" date="2022-07" db="EMBL/GenBank/DDBJ databases">
        <title>Taxonomy of Aspergillus series Nigri: significant species reduction supported by multi-species coalescent approaches.</title>
        <authorList>
            <person name="Bian C."/>
            <person name="Kusuya Y."/>
            <person name="Sklenar F."/>
            <person name="D'hooge E."/>
            <person name="Yaguchi T."/>
            <person name="Takahashi H."/>
            <person name="Hubka V."/>
        </authorList>
    </citation>
    <scope>NUCLEOTIDE SEQUENCE</scope>
    <source>
        <strain evidence="1">CBS 733.88</strain>
    </source>
</reference>
<proteinExistence type="predicted"/>
<dbReference type="AlphaFoldDB" id="A0A9W5YRE1"/>
<protein>
    <submittedName>
        <fullName evidence="1">Uncharacterized protein</fullName>
    </submittedName>
</protein>
<name>A0A9W5YRE1_9EURO</name>
<organism evidence="1 2">
    <name type="scientific">Aspergillus brasiliensis</name>
    <dbReference type="NCBI Taxonomy" id="319629"/>
    <lineage>
        <taxon>Eukaryota</taxon>
        <taxon>Fungi</taxon>
        <taxon>Dikarya</taxon>
        <taxon>Ascomycota</taxon>
        <taxon>Pezizomycotina</taxon>
        <taxon>Eurotiomycetes</taxon>
        <taxon>Eurotiomycetidae</taxon>
        <taxon>Eurotiales</taxon>
        <taxon>Aspergillaceae</taxon>
        <taxon>Aspergillus</taxon>
        <taxon>Aspergillus subgen. Circumdati</taxon>
    </lineage>
</organism>
<feature type="non-terminal residue" evidence="1">
    <location>
        <position position="1"/>
    </location>
</feature>
<evidence type="ECO:0000313" key="2">
    <source>
        <dbReference type="Proteomes" id="UP001143548"/>
    </source>
</evidence>